<keyword evidence="19" id="KW-1185">Reference proteome</keyword>
<comment type="pathway">
    <text evidence="4">Cofactor biosynthesis; riboflavin biosynthesis; 5-amino-6-(D-ribitylamino)uracil from GTP: step 3/4.</text>
</comment>
<evidence type="ECO:0000256" key="14">
    <source>
        <dbReference type="ARBA" id="ARBA00049861"/>
    </source>
</evidence>
<evidence type="ECO:0000256" key="11">
    <source>
        <dbReference type="ARBA" id="ARBA00023002"/>
    </source>
</evidence>
<dbReference type="NCBIfam" id="TIGR00326">
    <property type="entry name" value="eubact_ribD"/>
    <property type="match status" value="1"/>
</dbReference>
<comment type="catalytic activity">
    <reaction evidence="1">
        <text>5-amino-6-(5-phospho-D-ribosylamino)uracil + H2O = 5,6-diaminouracil + D-ribose 5-phosphate</text>
        <dbReference type="Rhea" id="RHEA:55020"/>
        <dbReference type="ChEBI" id="CHEBI:15377"/>
        <dbReference type="ChEBI" id="CHEBI:46252"/>
        <dbReference type="ChEBI" id="CHEBI:58453"/>
        <dbReference type="ChEBI" id="CHEBI:78346"/>
    </reaction>
</comment>
<dbReference type="Pfam" id="PF08719">
    <property type="entry name" value="NADAR"/>
    <property type="match status" value="1"/>
</dbReference>
<dbReference type="InterPro" id="IPR011549">
    <property type="entry name" value="RibD_C"/>
</dbReference>
<evidence type="ECO:0000256" key="8">
    <source>
        <dbReference type="ARBA" id="ARBA00022801"/>
    </source>
</evidence>
<evidence type="ECO:0000256" key="15">
    <source>
        <dbReference type="ARBA" id="ARBA00061459"/>
    </source>
</evidence>
<dbReference type="Gene3D" id="3.40.140.10">
    <property type="entry name" value="Cytidine Deaminase, domain 2"/>
    <property type="match status" value="1"/>
</dbReference>
<name>A0AAP0S926_LIQFO</name>
<dbReference type="InterPro" id="IPR037238">
    <property type="entry name" value="YbiA-like_sf"/>
</dbReference>
<keyword evidence="10" id="KW-0809">Transit peptide</keyword>
<dbReference type="SUPFAM" id="SSF53927">
    <property type="entry name" value="Cytidine deaminase-like"/>
    <property type="match status" value="1"/>
</dbReference>
<organism evidence="18 19">
    <name type="scientific">Liquidambar formosana</name>
    <name type="common">Formosan gum</name>
    <dbReference type="NCBI Taxonomy" id="63359"/>
    <lineage>
        <taxon>Eukaryota</taxon>
        <taxon>Viridiplantae</taxon>
        <taxon>Streptophyta</taxon>
        <taxon>Embryophyta</taxon>
        <taxon>Tracheophyta</taxon>
        <taxon>Spermatophyta</taxon>
        <taxon>Magnoliopsida</taxon>
        <taxon>eudicotyledons</taxon>
        <taxon>Gunneridae</taxon>
        <taxon>Pentapetalae</taxon>
        <taxon>Saxifragales</taxon>
        <taxon>Altingiaceae</taxon>
        <taxon>Liquidambar</taxon>
    </lineage>
</organism>
<dbReference type="SUPFAM" id="SSF53597">
    <property type="entry name" value="Dihydrofolate reductase-like"/>
    <property type="match status" value="1"/>
</dbReference>
<comment type="catalytic activity">
    <reaction evidence="14">
        <text>5-amino-6-(5-phospho-D-ribitylamino)uracil + NADP(+) = 5-amino-6-(5-phospho-D-ribosylamino)uracil + NADPH + H(+)</text>
        <dbReference type="Rhea" id="RHEA:17845"/>
        <dbReference type="ChEBI" id="CHEBI:15378"/>
        <dbReference type="ChEBI" id="CHEBI:57783"/>
        <dbReference type="ChEBI" id="CHEBI:58349"/>
        <dbReference type="ChEBI" id="CHEBI:58421"/>
        <dbReference type="ChEBI" id="CHEBI:58453"/>
        <dbReference type="EC" id="1.1.1.193"/>
    </reaction>
</comment>
<evidence type="ECO:0000256" key="1">
    <source>
        <dbReference type="ARBA" id="ARBA00000022"/>
    </source>
</evidence>
<dbReference type="PANTHER" id="PTHR38011:SF7">
    <property type="entry name" value="2,5-DIAMINO-6-RIBOSYLAMINO-4(3H)-PYRIMIDINONE 5'-PHOSPHATE REDUCTASE"/>
    <property type="match status" value="1"/>
</dbReference>
<evidence type="ECO:0000256" key="12">
    <source>
        <dbReference type="ARBA" id="ARBA00023268"/>
    </source>
</evidence>
<dbReference type="Gene3D" id="1.10.357.40">
    <property type="entry name" value="YbiA-like"/>
    <property type="match status" value="1"/>
</dbReference>
<evidence type="ECO:0000256" key="7">
    <source>
        <dbReference type="ARBA" id="ARBA00022640"/>
    </source>
</evidence>
<gene>
    <name evidence="18" type="ORF">L1049_021305</name>
</gene>
<keyword evidence="11" id="KW-0560">Oxidoreductase</keyword>
<evidence type="ECO:0000256" key="16">
    <source>
        <dbReference type="ARBA" id="ARBA00070438"/>
    </source>
</evidence>
<dbReference type="InterPro" id="IPR004794">
    <property type="entry name" value="Eubact_RibD"/>
</dbReference>
<dbReference type="NCBIfam" id="TIGR02464">
    <property type="entry name" value="ribofla_fusion"/>
    <property type="match status" value="1"/>
</dbReference>
<dbReference type="NCBIfam" id="TIGR00227">
    <property type="entry name" value="ribD_Cterm"/>
    <property type="match status" value="1"/>
</dbReference>
<evidence type="ECO:0000313" key="19">
    <source>
        <dbReference type="Proteomes" id="UP001415857"/>
    </source>
</evidence>
<dbReference type="Gene3D" id="3.40.430.10">
    <property type="entry name" value="Dihydrofolate Reductase, subunit A"/>
    <property type="match status" value="1"/>
</dbReference>
<evidence type="ECO:0000256" key="4">
    <source>
        <dbReference type="ARBA" id="ARBA00004910"/>
    </source>
</evidence>
<dbReference type="AlphaFoldDB" id="A0AAP0S926"/>
<accession>A0AAP0S926</accession>
<dbReference type="EMBL" id="JBBPBK010000001">
    <property type="protein sequence ID" value="KAK9293313.1"/>
    <property type="molecule type" value="Genomic_DNA"/>
</dbReference>
<evidence type="ECO:0000256" key="9">
    <source>
        <dbReference type="ARBA" id="ARBA00022857"/>
    </source>
</evidence>
<evidence type="ECO:0000256" key="3">
    <source>
        <dbReference type="ARBA" id="ARBA00004229"/>
    </source>
</evidence>
<keyword evidence="12" id="KW-0511">Multifunctional enzyme</keyword>
<evidence type="ECO:0000259" key="17">
    <source>
        <dbReference type="PROSITE" id="PS51747"/>
    </source>
</evidence>
<dbReference type="PROSITE" id="PS51747">
    <property type="entry name" value="CYT_DCMP_DEAMINASES_2"/>
    <property type="match status" value="1"/>
</dbReference>
<evidence type="ECO:0000256" key="2">
    <source>
        <dbReference type="ARBA" id="ARBA00000751"/>
    </source>
</evidence>
<keyword evidence="13" id="KW-0326">Glycosidase</keyword>
<dbReference type="CDD" id="cd15457">
    <property type="entry name" value="NADAR"/>
    <property type="match status" value="1"/>
</dbReference>
<dbReference type="PANTHER" id="PTHR38011">
    <property type="entry name" value="DIHYDROFOLATE REDUCTASE FAMILY PROTEIN (AFU_ORTHOLOGUE AFUA_8G06820)"/>
    <property type="match status" value="1"/>
</dbReference>
<dbReference type="GO" id="GO:0008703">
    <property type="term" value="F:5-amino-6-(5-phosphoribosylamino)uracil reductase activity"/>
    <property type="evidence" value="ECO:0007669"/>
    <property type="project" value="UniProtKB-EC"/>
</dbReference>
<evidence type="ECO:0000256" key="5">
    <source>
        <dbReference type="ARBA" id="ARBA00013173"/>
    </source>
</evidence>
<dbReference type="Pfam" id="PF00383">
    <property type="entry name" value="dCMP_cyt_deam_1"/>
    <property type="match status" value="1"/>
</dbReference>
<dbReference type="GO" id="GO:1901135">
    <property type="term" value="P:carbohydrate derivative metabolic process"/>
    <property type="evidence" value="ECO:0007669"/>
    <property type="project" value="UniProtKB-ARBA"/>
</dbReference>
<dbReference type="InterPro" id="IPR024072">
    <property type="entry name" value="DHFR-like_dom_sf"/>
</dbReference>
<dbReference type="FunFam" id="3.40.140.10:FF:000071">
    <property type="entry name" value="Riboflavin biosynthesis protein PYRR, chloroplastic"/>
    <property type="match status" value="1"/>
</dbReference>
<sequence>MAFSLGAFASPVMCMATITTTNHNNSHAFEAAYIKRAADIADKSAGFTSPHPNFGCVIATAAGKVAGEGYLYAQGTKPAEVQAVEAAGELCRGATAYLNMEPGDCHGDHTAVSALVKAGITRVVVGIRHPLRHLRGNAVRALRSEGVNVDVLGEDLQSKIIEDALKSCLLVNAPLIYRTASRVPFSVLKYAMTLDGKIAASSGHASWISSKKSRSRVFELRGRSDAIIVGGNTVRRDNPRLTARHGGGHFPMRIVMSQTLNLPEIANLWDISDVPTIVVTQRGARKSFQKLLASKGVEVVEFDILNPRDVMEYFYDRGYLSILWECGGTLAAPAISSGVIHKVFAFVAPKIIGGKSAPSPVGELGMVEMSQALNLIDVCYEQVGPDMLISGFLQPIPDLTPIIPSVDETSAIDPTVTPYESSIIFFYKTWDPYGAFSNFSPHPIQMQDDSGNYLTWSSVEHYYQAHKFVGVNDPVARDCVEGIKSAKSPEEAARMGRTIQRQHPDLIRPDWETVKIDVMYRALKCKFSIYPHLNSMLLSTAGSVLVEASPHDLFWGGGREGEGLNYLGRLLMQLRSEFLGESSMSNESSCLAL</sequence>
<protein>
    <recommendedName>
        <fullName evidence="16">Riboflavin biosynthesis protein PYRR, chloroplastic</fullName>
        <ecNumber evidence="5">1.1.1.193</ecNumber>
    </recommendedName>
</protein>
<evidence type="ECO:0000313" key="18">
    <source>
        <dbReference type="EMBL" id="KAK9293313.1"/>
    </source>
</evidence>
<dbReference type="GO" id="GO:0009231">
    <property type="term" value="P:riboflavin biosynthetic process"/>
    <property type="evidence" value="ECO:0007669"/>
    <property type="project" value="InterPro"/>
</dbReference>
<dbReference type="FunFam" id="1.10.357.40:FF:000001">
    <property type="entry name" value="Swarming motility protein ybiA"/>
    <property type="match status" value="1"/>
</dbReference>
<comment type="catalytic activity">
    <reaction evidence="2">
        <text>2,5-diamino-6-hydroxy-4-(5-phosphoribosylamino)-pyrimidine + H2O = 2,5,6-triamino-4-hydroxypyrimidine + D-ribose 5-phosphate</text>
        <dbReference type="Rhea" id="RHEA:23436"/>
        <dbReference type="ChEBI" id="CHEBI:15377"/>
        <dbReference type="ChEBI" id="CHEBI:58614"/>
        <dbReference type="ChEBI" id="CHEBI:78346"/>
        <dbReference type="ChEBI" id="CHEBI:137796"/>
    </reaction>
</comment>
<dbReference type="GO" id="GO:0008835">
    <property type="term" value="F:diaminohydroxyphosphoribosylaminopyrimidine deaminase activity"/>
    <property type="evidence" value="ECO:0007669"/>
    <property type="project" value="InterPro"/>
</dbReference>
<comment type="subcellular location">
    <subcellularLocation>
        <location evidence="3">Plastid</location>
        <location evidence="3">Chloroplast</location>
    </subcellularLocation>
</comment>
<dbReference type="SUPFAM" id="SSF143990">
    <property type="entry name" value="YbiA-like"/>
    <property type="match status" value="1"/>
</dbReference>
<evidence type="ECO:0000256" key="13">
    <source>
        <dbReference type="ARBA" id="ARBA00023295"/>
    </source>
</evidence>
<dbReference type="CDD" id="cd01284">
    <property type="entry name" value="Riboflavin_deaminase-reductase"/>
    <property type="match status" value="1"/>
</dbReference>
<keyword evidence="7" id="KW-0934">Plastid</keyword>
<dbReference type="InterPro" id="IPR050765">
    <property type="entry name" value="Riboflavin_Biosynth_HTPR"/>
</dbReference>
<dbReference type="InterPro" id="IPR002125">
    <property type="entry name" value="CMP_dCMP_dom"/>
</dbReference>
<evidence type="ECO:0000256" key="10">
    <source>
        <dbReference type="ARBA" id="ARBA00022946"/>
    </source>
</evidence>
<dbReference type="Pfam" id="PF01872">
    <property type="entry name" value="RibD_C"/>
    <property type="match status" value="1"/>
</dbReference>
<evidence type="ECO:0000256" key="6">
    <source>
        <dbReference type="ARBA" id="ARBA00022528"/>
    </source>
</evidence>
<dbReference type="GO" id="GO:0050661">
    <property type="term" value="F:NADP binding"/>
    <property type="evidence" value="ECO:0007669"/>
    <property type="project" value="InterPro"/>
</dbReference>
<dbReference type="InterPro" id="IPR002734">
    <property type="entry name" value="RibDG_C"/>
</dbReference>
<keyword evidence="6" id="KW-0150">Chloroplast</keyword>
<comment type="caution">
    <text evidence="18">The sequence shown here is derived from an EMBL/GenBank/DDBJ whole genome shotgun (WGS) entry which is preliminary data.</text>
</comment>
<proteinExistence type="inferred from homology"/>
<dbReference type="InterPro" id="IPR012816">
    <property type="entry name" value="NADAR"/>
</dbReference>
<dbReference type="GO" id="GO:0009507">
    <property type="term" value="C:chloroplast"/>
    <property type="evidence" value="ECO:0007669"/>
    <property type="project" value="UniProtKB-SubCell"/>
</dbReference>
<keyword evidence="8" id="KW-0378">Hydrolase</keyword>
<dbReference type="EC" id="1.1.1.193" evidence="5"/>
<dbReference type="GO" id="GO:0016799">
    <property type="term" value="F:hydrolase activity, hydrolyzing N-glycosyl compounds"/>
    <property type="evidence" value="ECO:0007669"/>
    <property type="project" value="UniProtKB-ARBA"/>
</dbReference>
<keyword evidence="9" id="KW-0521">NADP</keyword>
<comment type="similarity">
    <text evidence="15">In the C-terminal section; belongs to the YbiA family.</text>
</comment>
<reference evidence="18 19" key="1">
    <citation type="journal article" date="2024" name="Plant J.">
        <title>Genome sequences and population genomics reveal climatic adaptation and genomic divergence between two closely related sweetgum species.</title>
        <authorList>
            <person name="Xu W.Q."/>
            <person name="Ren C.Q."/>
            <person name="Zhang X.Y."/>
            <person name="Comes H.P."/>
            <person name="Liu X.H."/>
            <person name="Li Y.G."/>
            <person name="Kettle C.J."/>
            <person name="Jalonen R."/>
            <person name="Gaisberger H."/>
            <person name="Ma Y.Z."/>
            <person name="Qiu Y.X."/>
        </authorList>
    </citation>
    <scope>NUCLEOTIDE SEQUENCE [LARGE SCALE GENOMIC DNA]</scope>
    <source>
        <strain evidence="18">Hangzhou</strain>
    </source>
</reference>
<dbReference type="Proteomes" id="UP001415857">
    <property type="component" value="Unassembled WGS sequence"/>
</dbReference>
<feature type="domain" description="CMP/dCMP-type deaminase" evidence="17">
    <location>
        <begin position="28"/>
        <end position="145"/>
    </location>
</feature>
<dbReference type="InterPro" id="IPR016193">
    <property type="entry name" value="Cytidine_deaminase-like"/>
</dbReference>